<sequence>MSQMIKRIGLMFVVALSIVALPSFMAKTAYIMLLFVVVITAYFVQPKLQPIKVRRNERRN</sequence>
<evidence type="ECO:0000256" key="1">
    <source>
        <dbReference type="SAM" id="Phobius"/>
    </source>
</evidence>
<reference evidence="2 3" key="2">
    <citation type="submission" date="2024-02" db="EMBL/GenBank/DDBJ databases">
        <title>The Genome Sequence of Enterococcus sp. DIV0159.</title>
        <authorList>
            <person name="Earl A."/>
            <person name="Manson A."/>
            <person name="Gilmore M."/>
            <person name="Sanders J."/>
            <person name="Shea T."/>
            <person name="Howe W."/>
            <person name="Livny J."/>
            <person name="Cuomo C."/>
            <person name="Neafsey D."/>
            <person name="Birren B."/>
        </authorList>
    </citation>
    <scope>NUCLEOTIDE SEQUENCE [LARGE SCALE GENOMIC DNA]</scope>
    <source>
        <strain evidence="2 3">665A</strain>
    </source>
</reference>
<keyword evidence="1" id="KW-1133">Transmembrane helix</keyword>
<feature type="transmembrane region" description="Helical" evidence="1">
    <location>
        <begin position="30"/>
        <end position="48"/>
    </location>
</feature>
<name>A0ABV0ETL4_9ENTE</name>
<reference evidence="2 3" key="1">
    <citation type="submission" date="2021-03" db="EMBL/GenBank/DDBJ databases">
        <authorList>
            <person name="Gilmore M.S."/>
            <person name="Schwartzman J."/>
            <person name="Van Tyne D."/>
            <person name="Martin M."/>
            <person name="Earl A.M."/>
            <person name="Manson A.L."/>
            <person name="Straub T."/>
            <person name="Salamzade R."/>
            <person name="Saavedra J."/>
            <person name="Lebreton F."/>
            <person name="Prichula J."/>
            <person name="Schaufler K."/>
            <person name="Gaca A."/>
            <person name="Sgardioli B."/>
            <person name="Wagenaar J."/>
            <person name="Strong T."/>
        </authorList>
    </citation>
    <scope>NUCLEOTIDE SEQUENCE [LARGE SCALE GENOMIC DNA]</scope>
    <source>
        <strain evidence="2 3">665A</strain>
    </source>
</reference>
<accession>A0ABV0ETL4</accession>
<dbReference type="EMBL" id="JAFREL020000002">
    <property type="protein sequence ID" value="MEO1770874.1"/>
    <property type="molecule type" value="Genomic_DNA"/>
</dbReference>
<comment type="caution">
    <text evidence="2">The sequence shown here is derived from an EMBL/GenBank/DDBJ whole genome shotgun (WGS) entry which is preliminary data.</text>
</comment>
<keyword evidence="1" id="KW-0812">Transmembrane</keyword>
<evidence type="ECO:0000313" key="2">
    <source>
        <dbReference type="EMBL" id="MEO1770874.1"/>
    </source>
</evidence>
<keyword evidence="1" id="KW-0472">Membrane</keyword>
<protein>
    <submittedName>
        <fullName evidence="2">Uncharacterized protein</fullName>
    </submittedName>
</protein>
<dbReference type="Proteomes" id="UP000664357">
    <property type="component" value="Unassembled WGS sequence"/>
</dbReference>
<keyword evidence="3" id="KW-1185">Reference proteome</keyword>
<dbReference type="RefSeq" id="WP_207701612.1">
    <property type="nucleotide sequence ID" value="NZ_JAFREL020000002.1"/>
</dbReference>
<gene>
    <name evidence="2" type="ORF">JZO67_002827</name>
</gene>
<evidence type="ECO:0000313" key="3">
    <source>
        <dbReference type="Proteomes" id="UP000664357"/>
    </source>
</evidence>
<organism evidence="2 3">
    <name type="scientific">Candidatus Enterococcus ferrettii</name>
    <dbReference type="NCBI Taxonomy" id="2815324"/>
    <lineage>
        <taxon>Bacteria</taxon>
        <taxon>Bacillati</taxon>
        <taxon>Bacillota</taxon>
        <taxon>Bacilli</taxon>
        <taxon>Lactobacillales</taxon>
        <taxon>Enterococcaceae</taxon>
        <taxon>Enterococcus</taxon>
    </lineage>
</organism>
<proteinExistence type="predicted"/>